<keyword evidence="7 9" id="KW-0067">ATP-binding</keyword>
<dbReference type="AlphaFoldDB" id="A0ABD2NJH0"/>
<dbReference type="InterPro" id="IPR002219">
    <property type="entry name" value="PKC_DAG/PE"/>
</dbReference>
<dbReference type="GO" id="GO:0005524">
    <property type="term" value="F:ATP binding"/>
    <property type="evidence" value="ECO:0007669"/>
    <property type="project" value="UniProtKB-KW"/>
</dbReference>
<dbReference type="Pfam" id="PF00609">
    <property type="entry name" value="DAGK_acc"/>
    <property type="match status" value="1"/>
</dbReference>
<dbReference type="InterPro" id="IPR017438">
    <property type="entry name" value="ATP-NAD_kinase_N"/>
</dbReference>
<dbReference type="EC" id="2.7.1.107" evidence="9"/>
<evidence type="ECO:0000256" key="8">
    <source>
        <dbReference type="ARBA" id="ARBA00023043"/>
    </source>
</evidence>
<feature type="region of interest" description="Disordered" evidence="10">
    <location>
        <begin position="645"/>
        <end position="668"/>
    </location>
</feature>
<evidence type="ECO:0000256" key="7">
    <source>
        <dbReference type="ARBA" id="ARBA00022840"/>
    </source>
</evidence>
<evidence type="ECO:0000256" key="2">
    <source>
        <dbReference type="ARBA" id="ARBA00009280"/>
    </source>
</evidence>
<dbReference type="PANTHER" id="PTHR11255:SF80">
    <property type="entry name" value="EYE-SPECIFIC DIACYLGLYCEROL KINASE"/>
    <property type="match status" value="1"/>
</dbReference>
<dbReference type="PROSITE" id="PS50146">
    <property type="entry name" value="DAGK"/>
    <property type="match status" value="1"/>
</dbReference>
<dbReference type="SMART" id="SM00045">
    <property type="entry name" value="DAGKa"/>
    <property type="match status" value="1"/>
</dbReference>
<gene>
    <name evidence="12" type="ORF">HHI36_016269</name>
</gene>
<name>A0ABD2NJH0_9CUCU</name>
<comment type="similarity">
    <text evidence="2 9">Belongs to the eukaryotic diacylglycerol kinase family.</text>
</comment>
<reference evidence="12 13" key="1">
    <citation type="journal article" date="2021" name="BMC Biol.">
        <title>Horizontally acquired antibacterial genes associated with adaptive radiation of ladybird beetles.</title>
        <authorList>
            <person name="Li H.S."/>
            <person name="Tang X.F."/>
            <person name="Huang Y.H."/>
            <person name="Xu Z.Y."/>
            <person name="Chen M.L."/>
            <person name="Du X.Y."/>
            <person name="Qiu B.Y."/>
            <person name="Chen P.T."/>
            <person name="Zhang W."/>
            <person name="Slipinski A."/>
            <person name="Escalona H.E."/>
            <person name="Waterhouse R.M."/>
            <person name="Zwick A."/>
            <person name="Pang H."/>
        </authorList>
    </citation>
    <scope>NUCLEOTIDE SEQUENCE [LARGE SCALE GENOMIC DNA]</scope>
    <source>
        <strain evidence="12">SYSU2018</strain>
    </source>
</reference>
<dbReference type="SMART" id="SM00109">
    <property type="entry name" value="C1"/>
    <property type="match status" value="2"/>
</dbReference>
<proteinExistence type="inferred from homology"/>
<comment type="catalytic activity">
    <reaction evidence="1 9">
        <text>a 1,2-diacyl-sn-glycerol + ATP = a 1,2-diacyl-sn-glycero-3-phosphate + ADP + H(+)</text>
        <dbReference type="Rhea" id="RHEA:10272"/>
        <dbReference type="ChEBI" id="CHEBI:15378"/>
        <dbReference type="ChEBI" id="CHEBI:17815"/>
        <dbReference type="ChEBI" id="CHEBI:30616"/>
        <dbReference type="ChEBI" id="CHEBI:58608"/>
        <dbReference type="ChEBI" id="CHEBI:456216"/>
        <dbReference type="EC" id="2.7.1.107"/>
    </reaction>
</comment>
<dbReference type="SUPFAM" id="SSF111331">
    <property type="entry name" value="NAD kinase/diacylglycerol kinase-like"/>
    <property type="match status" value="1"/>
</dbReference>
<dbReference type="CDD" id="cd20855">
    <property type="entry name" value="C1_DGK_typeIV_rpt2"/>
    <property type="match status" value="1"/>
</dbReference>
<evidence type="ECO:0000256" key="4">
    <source>
        <dbReference type="ARBA" id="ARBA00022737"/>
    </source>
</evidence>
<evidence type="ECO:0000313" key="12">
    <source>
        <dbReference type="EMBL" id="KAL3278739.1"/>
    </source>
</evidence>
<evidence type="ECO:0000256" key="1">
    <source>
        <dbReference type="ARBA" id="ARBA00001383"/>
    </source>
</evidence>
<keyword evidence="13" id="KW-1185">Reference proteome</keyword>
<dbReference type="CDD" id="cd20802">
    <property type="entry name" value="C1_DGK_typeIV_rpt1"/>
    <property type="match status" value="1"/>
</dbReference>
<dbReference type="Gene3D" id="3.40.50.10330">
    <property type="entry name" value="Probable inorganic polyphosphate/atp-NAD kinase, domain 1"/>
    <property type="match status" value="1"/>
</dbReference>
<dbReference type="FunFam" id="2.60.200.40:FF:000012">
    <property type="entry name" value="Diacylglycerol kinase"/>
    <property type="match status" value="1"/>
</dbReference>
<dbReference type="InterPro" id="IPR037607">
    <property type="entry name" value="DGK"/>
</dbReference>
<evidence type="ECO:0000256" key="9">
    <source>
        <dbReference type="RuleBase" id="RU361128"/>
    </source>
</evidence>
<evidence type="ECO:0000256" key="3">
    <source>
        <dbReference type="ARBA" id="ARBA00022679"/>
    </source>
</evidence>
<protein>
    <recommendedName>
        <fullName evidence="9">Diacylglycerol kinase</fullName>
        <shortName evidence="9">DAG kinase</shortName>
        <ecNumber evidence="9">2.7.1.107</ecNumber>
    </recommendedName>
</protein>
<evidence type="ECO:0000256" key="6">
    <source>
        <dbReference type="ARBA" id="ARBA00022777"/>
    </source>
</evidence>
<dbReference type="EMBL" id="JABFTP020000124">
    <property type="protein sequence ID" value="KAL3278739.1"/>
    <property type="molecule type" value="Genomic_DNA"/>
</dbReference>
<keyword evidence="6 9" id="KW-0418">Kinase</keyword>
<sequence>MSCEDVEVKLQNTPDWEDTALKGDHLWSPTSISGDFCYVGESHCSKSGNRLKCSACRIIVHQKCVGELIQKLNFQCRSTFEHMPSERFGKKTCVEHHWVRRQTEKNKCHHCSKTFQCKIQFSSREIIAISCSWCKVAYHNKESCFNIRKIKEECSLGSHRSIIVPPNWIIKLTQDNQDKPEKESSTERETFIVRGIPTDEVKPLIVFINPKSGGNQGLRLLQKFQWLLNPRQIFDLTKGGPKRGLLMYQKVHNLRVLACGGDGTVGWILSAIDQLNISPPPAVGVLPLGTGNDLARALGWGGGYADEPLPRLLSSISNSQLIALDRWKIEVEKNSEAQDDGGGNLPLNVINNYYSIGVDAHIALEFHEAREAHPEKFNSRIKNKMFYGQLGGKDLLQRKWKNLADFVTLECDGVDFTPKLKELRVHAIVFLNIASYGGGTHPWNQAMGKTQPSTEDGLIEVVGLTTYQLPLLQAGGHGTCIAQCEKAKIVTSKTIPMQVDGEASKVSPSIINISLLNKATMLANDIGCGKIGKNTPENFEITVNYLIMSNYDEYRSDMSLLMKSASSLGKFEIDWTADLGMLRDEINIFFTRTKDERSSNDWYFIDCSVNGRITKIEREEENLHYVTDIATDDLYIVEFSSETRPLTPKKEGNNDTFDNKKKVKTPASATPKFQENRVVKKSPMKPKKENKPEVHSVTVRPVVIKPVKIESLSKRLFSLSDNPFEKYRKWDGPSREELKSAIEKGPPKRYRIPSNMVKTLQ</sequence>
<evidence type="ECO:0000256" key="5">
    <source>
        <dbReference type="ARBA" id="ARBA00022741"/>
    </source>
</evidence>
<dbReference type="Pfam" id="PF23578">
    <property type="entry name" value="DGKI"/>
    <property type="match status" value="1"/>
</dbReference>
<dbReference type="SMART" id="SM00046">
    <property type="entry name" value="DAGKc"/>
    <property type="match status" value="1"/>
</dbReference>
<accession>A0ABD2NJH0</accession>
<dbReference type="Proteomes" id="UP001516400">
    <property type="component" value="Unassembled WGS sequence"/>
</dbReference>
<dbReference type="Pfam" id="PF00781">
    <property type="entry name" value="DAGK_cat"/>
    <property type="match status" value="1"/>
</dbReference>
<feature type="domain" description="DAGKc" evidence="11">
    <location>
        <begin position="199"/>
        <end position="333"/>
    </location>
</feature>
<dbReference type="InterPro" id="IPR001206">
    <property type="entry name" value="Diacylglycerol_kinase_cat_dom"/>
</dbReference>
<dbReference type="InterPro" id="IPR000756">
    <property type="entry name" value="Diacylglycerol_kin_accessory"/>
</dbReference>
<dbReference type="InterPro" id="IPR056383">
    <property type="entry name" value="DGKI-like_dom"/>
</dbReference>
<dbReference type="GO" id="GO:0004143">
    <property type="term" value="F:ATP-dependent diacylglycerol kinase activity"/>
    <property type="evidence" value="ECO:0007669"/>
    <property type="project" value="UniProtKB-EC"/>
</dbReference>
<organism evidence="12 13">
    <name type="scientific">Cryptolaemus montrouzieri</name>
    <dbReference type="NCBI Taxonomy" id="559131"/>
    <lineage>
        <taxon>Eukaryota</taxon>
        <taxon>Metazoa</taxon>
        <taxon>Ecdysozoa</taxon>
        <taxon>Arthropoda</taxon>
        <taxon>Hexapoda</taxon>
        <taxon>Insecta</taxon>
        <taxon>Pterygota</taxon>
        <taxon>Neoptera</taxon>
        <taxon>Endopterygota</taxon>
        <taxon>Coleoptera</taxon>
        <taxon>Polyphaga</taxon>
        <taxon>Cucujiformia</taxon>
        <taxon>Coccinelloidea</taxon>
        <taxon>Coccinellidae</taxon>
        <taxon>Scymninae</taxon>
        <taxon>Scymnini</taxon>
        <taxon>Cryptolaemus</taxon>
    </lineage>
</organism>
<keyword evidence="3 9" id="KW-0808">Transferase</keyword>
<keyword evidence="5 9" id="KW-0547">Nucleotide-binding</keyword>
<dbReference type="PANTHER" id="PTHR11255">
    <property type="entry name" value="DIACYLGLYCEROL KINASE"/>
    <property type="match status" value="1"/>
</dbReference>
<evidence type="ECO:0000256" key="10">
    <source>
        <dbReference type="SAM" id="MobiDB-lite"/>
    </source>
</evidence>
<comment type="caution">
    <text evidence="12">The sequence shown here is derived from an EMBL/GenBank/DDBJ whole genome shotgun (WGS) entry which is preliminary data.</text>
</comment>
<feature type="compositionally biased region" description="Basic and acidic residues" evidence="10">
    <location>
        <begin position="648"/>
        <end position="660"/>
    </location>
</feature>
<evidence type="ECO:0000259" key="11">
    <source>
        <dbReference type="PROSITE" id="PS50146"/>
    </source>
</evidence>
<dbReference type="Gene3D" id="2.60.200.40">
    <property type="match status" value="1"/>
</dbReference>
<dbReference type="FunFam" id="3.40.50.10330:FF:000002">
    <property type="entry name" value="Diacylglycerol kinase"/>
    <property type="match status" value="1"/>
</dbReference>
<keyword evidence="4" id="KW-0677">Repeat</keyword>
<dbReference type="InterPro" id="IPR016064">
    <property type="entry name" value="NAD/diacylglycerol_kinase_sf"/>
</dbReference>
<keyword evidence="8" id="KW-0040">ANK repeat</keyword>
<evidence type="ECO:0000313" key="13">
    <source>
        <dbReference type="Proteomes" id="UP001516400"/>
    </source>
</evidence>